<protein>
    <recommendedName>
        <fullName evidence="3">Cytosolic carboxypeptidase N-terminal domain-containing protein</fullName>
    </recommendedName>
</protein>
<evidence type="ECO:0000256" key="1">
    <source>
        <dbReference type="ARBA" id="ARBA00001947"/>
    </source>
</evidence>
<accession>A0A7R9NWL4</accession>
<dbReference type="Gene3D" id="2.60.40.3120">
    <property type="match status" value="1"/>
</dbReference>
<name>A0A7R9NWL4_9NEOP</name>
<dbReference type="InterPro" id="IPR040626">
    <property type="entry name" value="Pepdidase_M14_N"/>
</dbReference>
<dbReference type="InterPro" id="IPR050821">
    <property type="entry name" value="Cytosolic_carboxypeptidase"/>
</dbReference>
<evidence type="ECO:0000313" key="4">
    <source>
        <dbReference type="EMBL" id="CAD7458947.1"/>
    </source>
</evidence>
<gene>
    <name evidence="4" type="ORF">TTEB3V08_LOCUS6918</name>
</gene>
<feature type="region of interest" description="Disordered" evidence="2">
    <location>
        <begin position="219"/>
        <end position="263"/>
    </location>
</feature>
<comment type="cofactor">
    <cofactor evidence="1">
        <name>Zn(2+)</name>
        <dbReference type="ChEBI" id="CHEBI:29105"/>
    </cofactor>
</comment>
<dbReference type="AlphaFoldDB" id="A0A7R9NWL4"/>
<feature type="domain" description="Cytosolic carboxypeptidase N-terminal" evidence="3">
    <location>
        <begin position="545"/>
        <end position="610"/>
    </location>
</feature>
<dbReference type="Pfam" id="PF18027">
    <property type="entry name" value="Pepdidase_M14_N"/>
    <property type="match status" value="1"/>
</dbReference>
<feature type="compositionally biased region" description="Acidic residues" evidence="2">
    <location>
        <begin position="237"/>
        <end position="256"/>
    </location>
</feature>
<sequence>MTVFVRGNFLSQDTKFSIKVRLLNATKTFHFLLRTHYNCSKMLFPLLLVIKALAKNSYTTTVLAKDGICSTMEKTVLTIGVTPNNKLRLALNVLSCLSKNKLCSGRMVKCGLVSLLLRIFERWERYDGKMRLRICSFTLSALQHICMIKSGRKAMRANNGLQLLHKFSSVCPEQKGYDSLLSKVCAILNLCAEKRQLPLDSQHSPATFALPLPSCPRDERAQFRGPRASSISRDTSPDSDDDSNDDLSPEDLEEGPETDKDKFPDELFYLCPVQRSWEDLKQYEGNASEMTSSNWGGASLERILETRRSFAFLGALNSTLSYASFMLDGSNEDRDRSPTTFADPLMVKRSDLSFADCAAEMMSSIDGRHKWKGADRVPSKAEVVGDAESHGLKLTPSGEKGSRLLLDTDVFKSPEEGSRTSQQALRGLTALDKLHERMAPRDAYCAMASLVKSVLPFVKVAFPDMVGGHSADKLEPLNIKDRKVCRAKLLSCVERSIHPSQSLNKVVFNIDLLAAQTKHSATRALSNDDESRLGRKVPSVDTLLFESRFESGNLRKVLQVASKEYDLILMPDVNSSRHHQWFYFEVSNMESKTPYQFNIINCEKQNSQFNFDKTVRHSFALLYSRQSLLCTSLLQIRLYITPLHFSTPDKTVHHSFALLYSRQDWMKPLLYSVREATLGRTGWVRTGKDICYYRNSYQNLGSKGRSYFTTTFTVEFPHAYDVCYVAYHYPYTYSQLLTQIWKWETVVNPAVAFFRAESLCSSLNGNETPLLTITAPESKYNPIAGRLTRLTARPADLTARPADLTDRSADFTD</sequence>
<dbReference type="PANTHER" id="PTHR12756:SF11">
    <property type="entry name" value="CYTOSOLIC CARBOXYPEPTIDASE 1"/>
    <property type="match status" value="1"/>
</dbReference>
<dbReference type="Pfam" id="PF25571">
    <property type="entry name" value="TPR_CCP1_N"/>
    <property type="match status" value="1"/>
</dbReference>
<evidence type="ECO:0000256" key="2">
    <source>
        <dbReference type="SAM" id="MobiDB-lite"/>
    </source>
</evidence>
<dbReference type="PANTHER" id="PTHR12756">
    <property type="entry name" value="CYTOSOLIC CARBOXYPEPTIDASE"/>
    <property type="match status" value="1"/>
</dbReference>
<organism evidence="4">
    <name type="scientific">Timema tahoe</name>
    <dbReference type="NCBI Taxonomy" id="61484"/>
    <lineage>
        <taxon>Eukaryota</taxon>
        <taxon>Metazoa</taxon>
        <taxon>Ecdysozoa</taxon>
        <taxon>Arthropoda</taxon>
        <taxon>Hexapoda</taxon>
        <taxon>Insecta</taxon>
        <taxon>Pterygota</taxon>
        <taxon>Neoptera</taxon>
        <taxon>Polyneoptera</taxon>
        <taxon>Phasmatodea</taxon>
        <taxon>Timematodea</taxon>
        <taxon>Timematoidea</taxon>
        <taxon>Timematidae</taxon>
        <taxon>Timema</taxon>
    </lineage>
</organism>
<reference evidence="4" key="1">
    <citation type="submission" date="2020-11" db="EMBL/GenBank/DDBJ databases">
        <authorList>
            <person name="Tran Van P."/>
        </authorList>
    </citation>
    <scope>NUCLEOTIDE SEQUENCE</scope>
</reference>
<evidence type="ECO:0000259" key="3">
    <source>
        <dbReference type="Pfam" id="PF18027"/>
    </source>
</evidence>
<proteinExistence type="predicted"/>
<dbReference type="EMBL" id="OE002571">
    <property type="protein sequence ID" value="CAD7458947.1"/>
    <property type="molecule type" value="Genomic_DNA"/>
</dbReference>